<dbReference type="EMBL" id="JACGWN010000005">
    <property type="protein sequence ID" value="KAL0449586.1"/>
    <property type="molecule type" value="Genomic_DNA"/>
</dbReference>
<dbReference type="AlphaFoldDB" id="A0AAW2X7I6"/>
<organism evidence="1">
    <name type="scientific">Sesamum latifolium</name>
    <dbReference type="NCBI Taxonomy" id="2727402"/>
    <lineage>
        <taxon>Eukaryota</taxon>
        <taxon>Viridiplantae</taxon>
        <taxon>Streptophyta</taxon>
        <taxon>Embryophyta</taxon>
        <taxon>Tracheophyta</taxon>
        <taxon>Spermatophyta</taxon>
        <taxon>Magnoliopsida</taxon>
        <taxon>eudicotyledons</taxon>
        <taxon>Gunneridae</taxon>
        <taxon>Pentapetalae</taxon>
        <taxon>asterids</taxon>
        <taxon>lamiids</taxon>
        <taxon>Lamiales</taxon>
        <taxon>Pedaliaceae</taxon>
        <taxon>Sesamum</taxon>
    </lineage>
</organism>
<comment type="caution">
    <text evidence="1">The sequence shown here is derived from an EMBL/GenBank/DDBJ whole genome shotgun (WGS) entry which is preliminary data.</text>
</comment>
<name>A0AAW2X7I6_9LAMI</name>
<evidence type="ECO:0000313" key="1">
    <source>
        <dbReference type="EMBL" id="KAL0449586.1"/>
    </source>
</evidence>
<protein>
    <submittedName>
        <fullName evidence="1">Uncharacterized protein</fullName>
    </submittedName>
</protein>
<sequence>MAFVLPKGIIREIEKRTKVVLVERHCRARMPEGCMGSSLQTYRGRRSWGAGYLSPQLGYDVPKALGGHSE</sequence>
<gene>
    <name evidence="1" type="ORF">Slati_1515000</name>
</gene>
<accession>A0AAW2X7I6</accession>
<reference evidence="1" key="1">
    <citation type="submission" date="2020-06" db="EMBL/GenBank/DDBJ databases">
        <authorList>
            <person name="Li T."/>
            <person name="Hu X."/>
            <person name="Zhang T."/>
            <person name="Song X."/>
            <person name="Zhang H."/>
            <person name="Dai N."/>
            <person name="Sheng W."/>
            <person name="Hou X."/>
            <person name="Wei L."/>
        </authorList>
    </citation>
    <scope>NUCLEOTIDE SEQUENCE</scope>
    <source>
        <strain evidence="1">KEN1</strain>
        <tissue evidence="1">Leaf</tissue>
    </source>
</reference>
<proteinExistence type="predicted"/>
<reference evidence="1" key="2">
    <citation type="journal article" date="2024" name="Plant">
        <title>Genomic evolution and insights into agronomic trait innovations of Sesamum species.</title>
        <authorList>
            <person name="Miao H."/>
            <person name="Wang L."/>
            <person name="Qu L."/>
            <person name="Liu H."/>
            <person name="Sun Y."/>
            <person name="Le M."/>
            <person name="Wang Q."/>
            <person name="Wei S."/>
            <person name="Zheng Y."/>
            <person name="Lin W."/>
            <person name="Duan Y."/>
            <person name="Cao H."/>
            <person name="Xiong S."/>
            <person name="Wang X."/>
            <person name="Wei L."/>
            <person name="Li C."/>
            <person name="Ma Q."/>
            <person name="Ju M."/>
            <person name="Zhao R."/>
            <person name="Li G."/>
            <person name="Mu C."/>
            <person name="Tian Q."/>
            <person name="Mei H."/>
            <person name="Zhang T."/>
            <person name="Gao T."/>
            <person name="Zhang H."/>
        </authorList>
    </citation>
    <scope>NUCLEOTIDE SEQUENCE</scope>
    <source>
        <strain evidence="1">KEN1</strain>
    </source>
</reference>